<dbReference type="SUPFAM" id="SSF52440">
    <property type="entry name" value="PreATP-grasp domain"/>
    <property type="match status" value="1"/>
</dbReference>
<evidence type="ECO:0000259" key="1">
    <source>
        <dbReference type="Pfam" id="PF02844"/>
    </source>
</evidence>
<comment type="caution">
    <text evidence="2">The sequence shown here is derived from an EMBL/GenBank/DDBJ whole genome shotgun (WGS) entry which is preliminary data.</text>
</comment>
<gene>
    <name evidence="2" type="ORF">I553_0035</name>
</gene>
<dbReference type="InterPro" id="IPR016185">
    <property type="entry name" value="PreATP-grasp_dom_sf"/>
</dbReference>
<name>X8CVM5_MYCXE</name>
<feature type="domain" description="Phosphoribosylglycinamide synthetase N-terminal" evidence="1">
    <location>
        <begin position="1"/>
        <end position="36"/>
    </location>
</feature>
<evidence type="ECO:0000313" key="2">
    <source>
        <dbReference type="EMBL" id="EUA59876.1"/>
    </source>
</evidence>
<dbReference type="InterPro" id="IPR020562">
    <property type="entry name" value="PRibGlycinamide_synth_N"/>
</dbReference>
<accession>X8CVM5</accession>
<reference evidence="2" key="1">
    <citation type="submission" date="2014-01" db="EMBL/GenBank/DDBJ databases">
        <authorList>
            <person name="Brown-Elliot B."/>
            <person name="Wallace R."/>
            <person name="Lenaerts A."/>
            <person name="Ordway D."/>
            <person name="DeGroote M.A."/>
            <person name="Parker T."/>
            <person name="Sizemore C."/>
            <person name="Tallon L.J."/>
            <person name="Sadzewicz L.K."/>
            <person name="Sengamalay N."/>
            <person name="Fraser C.M."/>
            <person name="Hine E."/>
            <person name="Shefchek K.A."/>
            <person name="Das S.P."/>
            <person name="Tettelin H."/>
        </authorList>
    </citation>
    <scope>NUCLEOTIDE SEQUENCE [LARGE SCALE GENOMIC DNA]</scope>
    <source>
        <strain evidence="2">4042</strain>
    </source>
</reference>
<dbReference type="AlphaFoldDB" id="X8CVM5"/>
<organism evidence="2">
    <name type="scientific">Mycobacterium xenopi 4042</name>
    <dbReference type="NCBI Taxonomy" id="1299334"/>
    <lineage>
        <taxon>Bacteria</taxon>
        <taxon>Bacillati</taxon>
        <taxon>Actinomycetota</taxon>
        <taxon>Actinomycetes</taxon>
        <taxon>Mycobacteriales</taxon>
        <taxon>Mycobacteriaceae</taxon>
        <taxon>Mycobacterium</taxon>
    </lineage>
</organism>
<sequence length="38" mass="3936">MRVLVIGSGAREHALLLALRDDPEVDALAIAPGNAGPR</sequence>
<dbReference type="Pfam" id="PF02844">
    <property type="entry name" value="GARS_N"/>
    <property type="match status" value="1"/>
</dbReference>
<dbReference type="EMBL" id="JAOB01000028">
    <property type="protein sequence ID" value="EUA59876.1"/>
    <property type="molecule type" value="Genomic_DNA"/>
</dbReference>
<dbReference type="PATRIC" id="fig|1299334.3.peg.2539"/>
<dbReference type="GO" id="GO:0009113">
    <property type="term" value="P:purine nucleobase biosynthetic process"/>
    <property type="evidence" value="ECO:0007669"/>
    <property type="project" value="InterPro"/>
</dbReference>
<dbReference type="GO" id="GO:0004637">
    <property type="term" value="F:phosphoribosylamine-glycine ligase activity"/>
    <property type="evidence" value="ECO:0007669"/>
    <property type="project" value="InterPro"/>
</dbReference>
<dbReference type="Gene3D" id="3.40.50.20">
    <property type="match status" value="1"/>
</dbReference>
<proteinExistence type="predicted"/>
<protein>
    <submittedName>
        <fullName evidence="2">Phosphoribosylglycinamide synthetase, N domain protein</fullName>
    </submittedName>
</protein>